<dbReference type="InterPro" id="IPR029467">
    <property type="entry name" value="Cyt_c7-like"/>
</dbReference>
<dbReference type="InterPro" id="IPR051829">
    <property type="entry name" value="Multiheme_Cytochr_ET"/>
</dbReference>
<dbReference type="AlphaFoldDB" id="A0A0F6YJT5"/>
<evidence type="ECO:0000256" key="1">
    <source>
        <dbReference type="ARBA" id="ARBA00022729"/>
    </source>
</evidence>
<organism evidence="3 4">
    <name type="scientific">Sandaracinus amylolyticus</name>
    <dbReference type="NCBI Taxonomy" id="927083"/>
    <lineage>
        <taxon>Bacteria</taxon>
        <taxon>Pseudomonadati</taxon>
        <taxon>Myxococcota</taxon>
        <taxon>Polyangia</taxon>
        <taxon>Polyangiales</taxon>
        <taxon>Sandaracinaceae</taxon>
        <taxon>Sandaracinus</taxon>
    </lineage>
</organism>
<feature type="domain" description="Cytochrome c7-like" evidence="2">
    <location>
        <begin position="138"/>
        <end position="200"/>
    </location>
</feature>
<dbReference type="InterPro" id="IPR036280">
    <property type="entry name" value="Multihaem_cyt_sf"/>
</dbReference>
<keyword evidence="4" id="KW-1185">Reference proteome</keyword>
<gene>
    <name evidence="3" type="ORF">DB32_003637</name>
</gene>
<dbReference type="KEGG" id="samy:DB32_003637"/>
<name>A0A0F6YJT5_9BACT</name>
<dbReference type="PANTHER" id="PTHR35038:SF8">
    <property type="entry name" value="C-TYPE POLYHEME CYTOCHROME OMCC"/>
    <property type="match status" value="1"/>
</dbReference>
<dbReference type="STRING" id="927083.DB32_003637"/>
<evidence type="ECO:0000313" key="3">
    <source>
        <dbReference type="EMBL" id="AKF06488.1"/>
    </source>
</evidence>
<dbReference type="RefSeq" id="WP_053233654.1">
    <property type="nucleotide sequence ID" value="NZ_CP011125.1"/>
</dbReference>
<evidence type="ECO:0000259" key="2">
    <source>
        <dbReference type="Pfam" id="PF14522"/>
    </source>
</evidence>
<dbReference type="PANTHER" id="PTHR35038">
    <property type="entry name" value="DISSIMILATORY SULFITE REDUCTASE SIRA"/>
    <property type="match status" value="1"/>
</dbReference>
<reference evidence="3 4" key="1">
    <citation type="submission" date="2015-03" db="EMBL/GenBank/DDBJ databases">
        <title>Genome assembly of Sandaracinus amylolyticus DSM 53668.</title>
        <authorList>
            <person name="Sharma G."/>
            <person name="Subramanian S."/>
        </authorList>
    </citation>
    <scope>NUCLEOTIDE SEQUENCE [LARGE SCALE GENOMIC DNA]</scope>
    <source>
        <strain evidence="3 4">DSM 53668</strain>
    </source>
</reference>
<dbReference type="OrthoDB" id="9788951at2"/>
<keyword evidence="1" id="KW-0732">Signal</keyword>
<dbReference type="Proteomes" id="UP000034883">
    <property type="component" value="Chromosome"/>
</dbReference>
<sequence>MRALRYVVAIGIALAFVLGLTSTRTTGQRSASARPRDLGRSTIIYPPQRIALRMDHSLAAHRELDCARCHEGAPTSESSADRLIPAEHTCLPCHAREIDRATPTIETCGTCHVGFVPPASDAGAPIAPVSDVPAARLRFSHRAHVQAGQTCVDCHAGVPDARLATRAHLPTMRDCFRCHAPSGLGDVPAAPRPLECEGCHVASPSGQLRARWPEGWMNPPRWMAGMRHDHEWLVRHRWVAADQGPLCAQCHTESDCTDCHDGRVRPRRVHPSDFLTVHPVYARRDGELGTSGGRCTSCHTISQFCAECHGRLGIAPIAAPDVRTRDRWHPPAAVWVRGPNMHALEAVRSMQSCASCHAEEDCVQCHGARGIGAGVSPHPPGFAMSCRGALETNARACITCHGDVEELRARCR</sequence>
<dbReference type="SUPFAM" id="SSF48695">
    <property type="entry name" value="Multiheme cytochromes"/>
    <property type="match status" value="3"/>
</dbReference>
<accession>A0A0F6YJT5</accession>
<dbReference type="Gene3D" id="3.90.10.10">
    <property type="entry name" value="Cytochrome C3"/>
    <property type="match status" value="2"/>
</dbReference>
<dbReference type="EMBL" id="CP011125">
    <property type="protein sequence ID" value="AKF06488.1"/>
    <property type="molecule type" value="Genomic_DNA"/>
</dbReference>
<proteinExistence type="predicted"/>
<dbReference type="Pfam" id="PF14522">
    <property type="entry name" value="Cytochrome_C7"/>
    <property type="match status" value="1"/>
</dbReference>
<evidence type="ECO:0000313" key="4">
    <source>
        <dbReference type="Proteomes" id="UP000034883"/>
    </source>
</evidence>
<protein>
    <submittedName>
        <fullName evidence="3">Cytochrome c family protein</fullName>
    </submittedName>
</protein>